<evidence type="ECO:0000313" key="2">
    <source>
        <dbReference type="EMBL" id="BDB97019.1"/>
    </source>
</evidence>
<evidence type="ECO:0000256" key="1">
    <source>
        <dbReference type="SAM" id="Coils"/>
    </source>
</evidence>
<dbReference type="RefSeq" id="WP_229571059.1">
    <property type="nucleotide sequence ID" value="NZ_AP025226.1"/>
</dbReference>
<evidence type="ECO:0000313" key="3">
    <source>
        <dbReference type="Proteomes" id="UP001319921"/>
    </source>
</evidence>
<protein>
    <submittedName>
        <fullName evidence="2">Uncharacterized protein</fullName>
    </submittedName>
</protein>
<organism evidence="2 3">
    <name type="scientific">Saccharolobus caldissimus</name>
    <dbReference type="NCBI Taxonomy" id="1702097"/>
    <lineage>
        <taxon>Archaea</taxon>
        <taxon>Thermoproteota</taxon>
        <taxon>Thermoprotei</taxon>
        <taxon>Sulfolobales</taxon>
        <taxon>Sulfolobaceae</taxon>
        <taxon>Saccharolobus</taxon>
    </lineage>
</organism>
<feature type="coiled-coil region" evidence="1">
    <location>
        <begin position="17"/>
        <end position="44"/>
    </location>
</feature>
<dbReference type="AlphaFoldDB" id="A0AAQ4CMI8"/>
<dbReference type="Proteomes" id="UP001319921">
    <property type="component" value="Chromosome"/>
</dbReference>
<dbReference type="KEGG" id="scas:SACC_00360"/>
<dbReference type="EMBL" id="AP025226">
    <property type="protein sequence ID" value="BDB97019.1"/>
    <property type="molecule type" value="Genomic_DNA"/>
</dbReference>
<dbReference type="GeneID" id="68864746"/>
<sequence length="129" mass="14758">MSSIDENLKPNIVVLSTSDLEEEIKGINEELKKFKGENEEEHRKIYEILSNLSKMLNWINVAKSQAIWKSKTCKHSVNFTCQAWNISDEEKLGIPSEAIVINQDGTKKVIVSKFPDICMVCPLYEARRS</sequence>
<keyword evidence="3" id="KW-1185">Reference proteome</keyword>
<proteinExistence type="predicted"/>
<accession>A0AAQ4CMI8</accession>
<gene>
    <name evidence="2" type="ORF">SACC_00360</name>
</gene>
<name>A0AAQ4CMI8_9CREN</name>
<reference evidence="2 3" key="1">
    <citation type="journal article" date="2022" name="Microbiol. Resour. Announc.">
        <title>Complete Genome Sequence of the Hyperthermophilic and Acidophilic Archaeon Saccharolobus caldissimus Strain HS-3T.</title>
        <authorList>
            <person name="Sakai H.D."/>
            <person name="Kurosawa N."/>
        </authorList>
    </citation>
    <scope>NUCLEOTIDE SEQUENCE [LARGE SCALE GENOMIC DNA]</scope>
    <source>
        <strain evidence="2 3">JCM32116</strain>
    </source>
</reference>
<keyword evidence="1" id="KW-0175">Coiled coil</keyword>